<dbReference type="OrthoDB" id="574237at2"/>
<keyword evidence="3" id="KW-1185">Reference proteome</keyword>
<dbReference type="Gene3D" id="1.10.3210.10">
    <property type="entry name" value="Hypothetical protein af1432"/>
    <property type="match status" value="1"/>
</dbReference>
<dbReference type="PATRIC" id="fig|1265738.3.peg.5961"/>
<dbReference type="Gene3D" id="3.40.50.10140">
    <property type="entry name" value="Toll/interleukin-1 receptor homology (TIR) domain"/>
    <property type="match status" value="1"/>
</dbReference>
<evidence type="ECO:0000313" key="2">
    <source>
        <dbReference type="EMBL" id="EMI17098.1"/>
    </source>
</evidence>
<dbReference type="Pfam" id="PF13676">
    <property type="entry name" value="TIR_2"/>
    <property type="match status" value="1"/>
</dbReference>
<dbReference type="InterPro" id="IPR000157">
    <property type="entry name" value="TIR_dom"/>
</dbReference>
<protein>
    <recommendedName>
        <fullName evidence="1">TIR domain-containing protein</fullName>
    </recommendedName>
</protein>
<evidence type="ECO:0000313" key="3">
    <source>
        <dbReference type="Proteomes" id="UP000011991"/>
    </source>
</evidence>
<dbReference type="GO" id="GO:0007165">
    <property type="term" value="P:signal transduction"/>
    <property type="evidence" value="ECO:0007669"/>
    <property type="project" value="InterPro"/>
</dbReference>
<name>M5RC83_9BACT</name>
<dbReference type="EMBL" id="ANOG01000863">
    <property type="protein sequence ID" value="EMI17098.1"/>
    <property type="molecule type" value="Genomic_DNA"/>
</dbReference>
<reference evidence="2 3" key="1">
    <citation type="journal article" date="2013" name="Mar. Genomics">
        <title>Expression of sulfatases in Rhodopirellula baltica and the diversity of sulfatases in the genus Rhodopirellula.</title>
        <authorList>
            <person name="Wegner C.E."/>
            <person name="Richter-Heitmann T."/>
            <person name="Klindworth A."/>
            <person name="Klockow C."/>
            <person name="Richter M."/>
            <person name="Achstetter T."/>
            <person name="Glockner F.O."/>
            <person name="Harder J."/>
        </authorList>
    </citation>
    <scope>NUCLEOTIDE SEQUENCE [LARGE SCALE GENOMIC DNA]</scope>
    <source>
        <strain evidence="2 3">SM1</strain>
    </source>
</reference>
<sequence>MSADIFISYRGADRVLARKLENRLRSRWGSRVFRDETGVTSGRNWAKELTDAMQEARVIIALIGPGWHISSDEKAVDWVRQELATAVDGAKPILPVLVGESEVLRPKLACMPEAFRRQAVVVGPELAGFDLHRIAKALGQLGAFRTEHAGTLASCRDQMVPKVALQRAAKEIADGRSLLIVGSSGSGRNALVQRLVDDQLEQGHLVASYGLQHGGGMRHTHAVVSGWIKTLGEVFEDLNSPYCINKAGVALVKSVLEAGPDLLSRKVVKPSTLIPLGGTEHDQMILEAVRRSTDRWAPFPPTRLRHQSRAVLETLIRYLRGKKGEESLLGDKKLILVVDHFDSVDSISGELVDDLLRNSIDQDGHQVQFIIAAYESGVNARTETKKWLTDDLTTKIDIHEKTAWGDHIQPWLNAHKIDLDPSVAKLIEAESNPFRALAKLWYLVDNGLVKEPPRTRSKRKSTKQPPSEKVQWIAVDDGKKPVATEALLSEDRLLDHMIEEHVPVIYRRFVEAGALMGRTFSFHAAYAAIKPPAPDSSIDEPLSTRERDAWLQEARTVWEDLKTIDPDRSVLSCSESDSGEWLVSFAQADLIGHLKNQFSSRDARVVHERLARYLDNPIEVFDLEDYGDQYYRANLAAEHWSLAGRPRNAADAHRGAAQLAERSLAYGESTRHYRIAIRLYTQLIAEREDPTREHEDLIILANCYYRMGQTRRLCGKPHKVADGQPWGAINYLDRALDRLAELKTCLQKNEPDRWPDGITGPCTRGIPGPNLVRHHLRVYHAVSGHVHLELAQCHEAIVEQCRTRTEDELHSCSACRLSNRLVRDRLFDALRHAEAAQGEAGSRWLLAAASARLASLLTHESLRTEFVDKQRSDELAVEAFFHIERIIGLKPYTSDEQQEFADPVSVAWRTAGRLFRHHARQARIAEWCYRKMNDHGDNVTATVDLATDRWLGGFLLSICVPGESGVNIEKAKELLERHRDWAIESGIVDLRTPAHLRLYLLELIKTAADPCQNKIRLEHLARARRDARQDALSDRHGRECGLFEALEEIVSNGADKSGLERAVELFRKSLPELKNDTDSAVLQKGTARLAKMLLRRCPPLAEWVKQELGPQLGHASSDVAKWFKRADEYQASMAANRVLLSPCVDSVIDDLAKSRLAPKVYSQAIETKNLALELLEIHQQACIKEEGVDLHVLVRDVEYAAFMHDWYCGTDPARLLTLASEWNLKVSGEEWSNPKLLQGRLATTVLEIMYSAKTVLGTSRFERITNMVDNCVVGRPDATALAKVFFLANVITEPNNKDDEQRDFGPDWRTVAVEERDIDGAYRLATKNRERAPWDLGYVHGTENSDDLPGHFNDNITRPNTELSLDKELTLDDEVDPLRESEVI</sequence>
<dbReference type="RefSeq" id="WP_008704821.1">
    <property type="nucleotide sequence ID" value="NZ_ANOG01000863.1"/>
</dbReference>
<organism evidence="2 3">
    <name type="scientific">Rhodopirellula maiorica SM1</name>
    <dbReference type="NCBI Taxonomy" id="1265738"/>
    <lineage>
        <taxon>Bacteria</taxon>
        <taxon>Pseudomonadati</taxon>
        <taxon>Planctomycetota</taxon>
        <taxon>Planctomycetia</taxon>
        <taxon>Pirellulales</taxon>
        <taxon>Pirellulaceae</taxon>
        <taxon>Novipirellula</taxon>
    </lineage>
</organism>
<dbReference type="Proteomes" id="UP000011991">
    <property type="component" value="Unassembled WGS sequence"/>
</dbReference>
<dbReference type="PROSITE" id="PS50104">
    <property type="entry name" value="TIR"/>
    <property type="match status" value="1"/>
</dbReference>
<evidence type="ECO:0000259" key="1">
    <source>
        <dbReference type="PROSITE" id="PS50104"/>
    </source>
</evidence>
<dbReference type="SMART" id="SM00255">
    <property type="entry name" value="TIR"/>
    <property type="match status" value="1"/>
</dbReference>
<comment type="caution">
    <text evidence="2">The sequence shown here is derived from an EMBL/GenBank/DDBJ whole genome shotgun (WGS) entry which is preliminary data.</text>
</comment>
<proteinExistence type="predicted"/>
<dbReference type="InterPro" id="IPR035897">
    <property type="entry name" value="Toll_tir_struct_dom_sf"/>
</dbReference>
<gene>
    <name evidence="2" type="ORF">RMSM_05972</name>
</gene>
<dbReference type="SUPFAM" id="SSF52200">
    <property type="entry name" value="Toll/Interleukin receptor TIR domain"/>
    <property type="match status" value="1"/>
</dbReference>
<accession>M5RC83</accession>
<feature type="domain" description="TIR" evidence="1">
    <location>
        <begin position="1"/>
        <end position="123"/>
    </location>
</feature>